<accession>A0A0G1WFV9</accession>
<evidence type="ECO:0000313" key="2">
    <source>
        <dbReference type="EMBL" id="KKW17525.1"/>
    </source>
</evidence>
<feature type="domain" description="HicB-like antitoxin of toxin-antitoxin system" evidence="1">
    <location>
        <begin position="9"/>
        <end position="73"/>
    </location>
</feature>
<evidence type="ECO:0000313" key="3">
    <source>
        <dbReference type="Proteomes" id="UP000033982"/>
    </source>
</evidence>
<sequence length="81" mass="8832">MKTTKILTYTVIFEKASEGGYIAYVPSMPGCLSQGETFEEAKTNIKDAIGGYIEVLKEDGDEIPVEHEEHIAATVAVPVRT</sequence>
<name>A0A0G1WFV9_9BACT</name>
<dbReference type="InterPro" id="IPR031807">
    <property type="entry name" value="HicB-like"/>
</dbReference>
<dbReference type="InterPro" id="IPR035069">
    <property type="entry name" value="TTHA1013/TTHA0281-like"/>
</dbReference>
<dbReference type="PANTHER" id="PTHR34504">
    <property type="entry name" value="ANTITOXIN HICB"/>
    <property type="match status" value="1"/>
</dbReference>
<dbReference type="Gene3D" id="3.30.160.250">
    <property type="match status" value="1"/>
</dbReference>
<protein>
    <submittedName>
        <fullName evidence="2">Toxin-antitoxin system, antitoxin component, HicB family</fullName>
    </submittedName>
</protein>
<reference evidence="2 3" key="1">
    <citation type="journal article" date="2015" name="Nature">
        <title>rRNA introns, odd ribosomes, and small enigmatic genomes across a large radiation of phyla.</title>
        <authorList>
            <person name="Brown C.T."/>
            <person name="Hug L.A."/>
            <person name="Thomas B.C."/>
            <person name="Sharon I."/>
            <person name="Castelle C.J."/>
            <person name="Singh A."/>
            <person name="Wilkins M.J."/>
            <person name="Williams K.H."/>
            <person name="Banfield J.F."/>
        </authorList>
    </citation>
    <scope>NUCLEOTIDE SEQUENCE [LARGE SCALE GENOMIC DNA]</scope>
</reference>
<dbReference type="PANTHER" id="PTHR34504:SF2">
    <property type="entry name" value="UPF0150 PROTEIN SSL0259"/>
    <property type="match status" value="1"/>
</dbReference>
<organism evidence="2 3">
    <name type="scientific">Candidatus Magasanikbacteria bacterium GW2011_GWA2_50_22</name>
    <dbReference type="NCBI Taxonomy" id="1619043"/>
    <lineage>
        <taxon>Bacteria</taxon>
        <taxon>Candidatus Magasanikiibacteriota</taxon>
    </lineage>
</organism>
<gene>
    <name evidence="2" type="ORF">UY58_C0002G0011</name>
</gene>
<dbReference type="Pfam" id="PF15919">
    <property type="entry name" value="HicB_lk_antitox"/>
    <property type="match status" value="1"/>
</dbReference>
<evidence type="ECO:0000259" key="1">
    <source>
        <dbReference type="Pfam" id="PF15919"/>
    </source>
</evidence>
<proteinExistence type="predicted"/>
<dbReference type="SUPFAM" id="SSF143100">
    <property type="entry name" value="TTHA1013/TTHA0281-like"/>
    <property type="match status" value="1"/>
</dbReference>
<dbReference type="Proteomes" id="UP000033982">
    <property type="component" value="Unassembled WGS sequence"/>
</dbReference>
<dbReference type="InterPro" id="IPR051404">
    <property type="entry name" value="TA_system_antitoxin"/>
</dbReference>
<dbReference type="AlphaFoldDB" id="A0A0G1WFV9"/>
<comment type="caution">
    <text evidence="2">The sequence shown here is derived from an EMBL/GenBank/DDBJ whole genome shotgun (WGS) entry which is preliminary data.</text>
</comment>
<dbReference type="EMBL" id="LCQN01000002">
    <property type="protein sequence ID" value="KKW17525.1"/>
    <property type="molecule type" value="Genomic_DNA"/>
</dbReference>